<name>A0ABM8AAY4_9DEIO</name>
<dbReference type="InterPro" id="IPR001155">
    <property type="entry name" value="OxRdtase_FMN_N"/>
</dbReference>
<reference evidence="2" key="1">
    <citation type="submission" date="2022-07" db="EMBL/GenBank/DDBJ databases">
        <title>Complete Genome Sequence of the Radioresistant Bacterium Deinococcus aetherius ST0316, Isolated from the Air Dust collected in Lower Stratosphere above Japan.</title>
        <authorList>
            <person name="Satoh K."/>
            <person name="Hagiwara K."/>
            <person name="Katsumata K."/>
            <person name="Kubo A."/>
            <person name="Yokobori S."/>
            <person name="Yamagishi A."/>
            <person name="Oono Y."/>
            <person name="Narumi I."/>
        </authorList>
    </citation>
    <scope>NUCLEOTIDE SEQUENCE</scope>
    <source>
        <strain evidence="2">ST0316</strain>
    </source>
</reference>
<dbReference type="PANTHER" id="PTHR22893:SF98">
    <property type="entry name" value="OXIDOREDUCTASE"/>
    <property type="match status" value="1"/>
</dbReference>
<dbReference type="CDD" id="cd02933">
    <property type="entry name" value="OYE_like_FMN"/>
    <property type="match status" value="1"/>
</dbReference>
<organism evidence="2 3">
    <name type="scientific">Deinococcus aetherius</name>
    <dbReference type="NCBI Taxonomy" id="200252"/>
    <lineage>
        <taxon>Bacteria</taxon>
        <taxon>Thermotogati</taxon>
        <taxon>Deinococcota</taxon>
        <taxon>Deinococci</taxon>
        <taxon>Deinococcales</taxon>
        <taxon>Deinococcaceae</taxon>
        <taxon>Deinococcus</taxon>
    </lineage>
</organism>
<keyword evidence="3" id="KW-1185">Reference proteome</keyword>
<proteinExistence type="predicted"/>
<protein>
    <submittedName>
        <fullName evidence="2">Alkene reductase</fullName>
    </submittedName>
</protein>
<accession>A0ABM8AAY4</accession>
<dbReference type="PANTHER" id="PTHR22893">
    <property type="entry name" value="NADH OXIDOREDUCTASE-RELATED"/>
    <property type="match status" value="1"/>
</dbReference>
<feature type="domain" description="NADH:flavin oxidoreductase/NADH oxidase N-terminal" evidence="1">
    <location>
        <begin position="19"/>
        <end position="351"/>
    </location>
</feature>
<evidence type="ECO:0000313" key="2">
    <source>
        <dbReference type="EMBL" id="BDP40929.1"/>
    </source>
</evidence>
<dbReference type="RefSeq" id="WP_264776729.1">
    <property type="nucleotide sequence ID" value="NZ_AP026560.1"/>
</dbReference>
<gene>
    <name evidence="2" type="ORF">DAETH_08980</name>
</gene>
<sequence>MTTLESRTDTPAATPAVLTPFRLGPNELRNRMVVAPLTRSRAEEGTDVPGALVREYYVQRAGFGLIITEGSQISPQGKGYPRTSGIYSPEQVAGWRAVTEEVHARGGYIYLQLWHVGRLSHPDYLNGETPVAPSAIPAGPPEGSYDGGFHPFVTPRALETSEIPGLVADYHRAAQNARDAGFDGVEIHGANGYLLEQFLLTGSNVRTDEYGGSLQNRLRLPLEVTRAVLEVWEPGRVGYRISPTGSAAGIGDENLEATYTRLLEELSALSLGYVHVAEFVPTRGEALPERTLLPLVRRTFGGAVMANGGFHDLRGANWIIEGGHADLVSFGSASIANPDLPGRFRRGAPLNAPDRATFYQGEAKGYTDYPLLD</sequence>
<dbReference type="Pfam" id="PF00724">
    <property type="entry name" value="Oxidored_FMN"/>
    <property type="match status" value="1"/>
</dbReference>
<dbReference type="Gene3D" id="3.20.20.70">
    <property type="entry name" value="Aldolase class I"/>
    <property type="match status" value="1"/>
</dbReference>
<evidence type="ECO:0000259" key="1">
    <source>
        <dbReference type="Pfam" id="PF00724"/>
    </source>
</evidence>
<evidence type="ECO:0000313" key="3">
    <source>
        <dbReference type="Proteomes" id="UP001064971"/>
    </source>
</evidence>
<dbReference type="EMBL" id="AP026560">
    <property type="protein sequence ID" value="BDP40929.1"/>
    <property type="molecule type" value="Genomic_DNA"/>
</dbReference>
<dbReference type="InterPro" id="IPR013785">
    <property type="entry name" value="Aldolase_TIM"/>
</dbReference>
<dbReference type="InterPro" id="IPR045247">
    <property type="entry name" value="Oye-like"/>
</dbReference>
<dbReference type="SUPFAM" id="SSF51395">
    <property type="entry name" value="FMN-linked oxidoreductases"/>
    <property type="match status" value="1"/>
</dbReference>
<dbReference type="Proteomes" id="UP001064971">
    <property type="component" value="Chromosome"/>
</dbReference>